<keyword evidence="3" id="KW-1185">Reference proteome</keyword>
<reference evidence="2" key="1">
    <citation type="submission" date="2022-07" db="EMBL/GenBank/DDBJ databases">
        <title>Phylogenomic reconstructions and comparative analyses of Kickxellomycotina fungi.</title>
        <authorList>
            <person name="Reynolds N.K."/>
            <person name="Stajich J.E."/>
            <person name="Barry K."/>
            <person name="Grigoriev I.V."/>
            <person name="Crous P."/>
            <person name="Smith M.E."/>
        </authorList>
    </citation>
    <scope>NUCLEOTIDE SEQUENCE</scope>
    <source>
        <strain evidence="2">RSA 861</strain>
    </source>
</reference>
<evidence type="ECO:0000313" key="3">
    <source>
        <dbReference type="Proteomes" id="UP001150569"/>
    </source>
</evidence>
<comment type="caution">
    <text evidence="2">The sequence shown here is derived from an EMBL/GenBank/DDBJ whole genome shotgun (WGS) entry which is preliminary data.</text>
</comment>
<feature type="signal peptide" evidence="1">
    <location>
        <begin position="1"/>
        <end position="19"/>
    </location>
</feature>
<feature type="chain" id="PRO_5040860238" evidence="1">
    <location>
        <begin position="20"/>
        <end position="316"/>
    </location>
</feature>
<name>A0A9W7ZTV1_9FUNG</name>
<sequence>MKLVHLVSLSAAFLVATNAMFDGVDTSEEQKNAIREVAKIYANVGGTGQFPAHLEMQLFSSPLSAFMECVGSKAKLAQTKLSLPVFMRDIDASAVKKIVAQSFIFPVYIRALMANIDGTYSNVMSLLEVDGEKKSHQKHVTTMKDDLTGPKYAKWSSCLKQQYSKVNNPSSKMLAGNWVGVAIDTEHVDLLATMMSDKETIKHVIEFVSDIIPEEFRLYIKFVSLFSQRVMDPSNFEKTGHKDGPDYVEIIREVRQDIENISFSTVLRNLYPFLVDSIYTHIASLTAEHPEIYSDDKIKQLLADQRLKNPRLGMTD</sequence>
<keyword evidence="1" id="KW-0732">Signal</keyword>
<dbReference type="Proteomes" id="UP001150569">
    <property type="component" value="Unassembled WGS sequence"/>
</dbReference>
<evidence type="ECO:0000313" key="2">
    <source>
        <dbReference type="EMBL" id="KAJ1911433.1"/>
    </source>
</evidence>
<dbReference type="EMBL" id="JANBPT010000932">
    <property type="protein sequence ID" value="KAJ1911433.1"/>
    <property type="molecule type" value="Genomic_DNA"/>
</dbReference>
<gene>
    <name evidence="2" type="ORF">IWQ60_010139</name>
</gene>
<dbReference type="AlphaFoldDB" id="A0A9W7ZTV1"/>
<protein>
    <submittedName>
        <fullName evidence="2">Uncharacterized protein</fullName>
    </submittedName>
</protein>
<proteinExistence type="predicted"/>
<organism evidence="2 3">
    <name type="scientific">Tieghemiomyces parasiticus</name>
    <dbReference type="NCBI Taxonomy" id="78921"/>
    <lineage>
        <taxon>Eukaryota</taxon>
        <taxon>Fungi</taxon>
        <taxon>Fungi incertae sedis</taxon>
        <taxon>Zoopagomycota</taxon>
        <taxon>Kickxellomycotina</taxon>
        <taxon>Dimargaritomycetes</taxon>
        <taxon>Dimargaritales</taxon>
        <taxon>Dimargaritaceae</taxon>
        <taxon>Tieghemiomyces</taxon>
    </lineage>
</organism>
<accession>A0A9W7ZTV1</accession>
<evidence type="ECO:0000256" key="1">
    <source>
        <dbReference type="SAM" id="SignalP"/>
    </source>
</evidence>